<dbReference type="EMBL" id="JAOTJC010000012">
    <property type="protein sequence ID" value="MCU7555724.1"/>
    <property type="molecule type" value="Genomic_DNA"/>
</dbReference>
<evidence type="ECO:0000313" key="2">
    <source>
        <dbReference type="EMBL" id="MCU7555724.1"/>
    </source>
</evidence>
<evidence type="ECO:0000256" key="1">
    <source>
        <dbReference type="SAM" id="Phobius"/>
    </source>
</evidence>
<keyword evidence="1" id="KW-0812">Transmembrane</keyword>
<feature type="transmembrane region" description="Helical" evidence="1">
    <location>
        <begin position="12"/>
        <end position="37"/>
    </location>
</feature>
<proteinExistence type="predicted"/>
<dbReference type="Proteomes" id="UP001209257">
    <property type="component" value="Unassembled WGS sequence"/>
</dbReference>
<organism evidence="2 3">
    <name type="scientific">Alteromonas salexigens</name>
    <dbReference type="NCBI Taxonomy" id="2982530"/>
    <lineage>
        <taxon>Bacteria</taxon>
        <taxon>Pseudomonadati</taxon>
        <taxon>Pseudomonadota</taxon>
        <taxon>Gammaproteobacteria</taxon>
        <taxon>Alteromonadales</taxon>
        <taxon>Alteromonadaceae</taxon>
        <taxon>Alteromonas/Salinimonas group</taxon>
        <taxon>Alteromonas</taxon>
    </lineage>
</organism>
<keyword evidence="1" id="KW-0472">Membrane</keyword>
<accession>A0ABT2VQZ2</accession>
<protein>
    <submittedName>
        <fullName evidence="2">Prepilin cleavage protein</fullName>
    </submittedName>
</protein>
<sequence>MRQLKWQNGASLTELLIGMALGTAALASMASLVGYGIGVNANLLNSSRLNEEASSIFLLIEREVRRAGFSGDTINMLQDPAANPSPFANSITVSAFPGEDPNSCILFRYDANNNGVFDGGNNGENFGFRLREDQVEMRVGDLDCEALGWIALSDIDVVSIQSLSFMPVQSINGGVPTTSINTLMEAEILSDEKVSRRFESQTLVRNYDG</sequence>
<keyword evidence="3" id="KW-1185">Reference proteome</keyword>
<keyword evidence="1" id="KW-1133">Transmembrane helix</keyword>
<comment type="caution">
    <text evidence="2">The sequence shown here is derived from an EMBL/GenBank/DDBJ whole genome shotgun (WGS) entry which is preliminary data.</text>
</comment>
<reference evidence="3" key="1">
    <citation type="submission" date="2023-07" db="EMBL/GenBank/DDBJ databases">
        <title>Study on multiphase classification of strain Alteromonas salexigens isolated from the Yellow Sea.</title>
        <authorList>
            <person name="Sun L."/>
        </authorList>
    </citation>
    <scope>NUCLEOTIDE SEQUENCE [LARGE SCALE GENOMIC DNA]</scope>
    <source>
        <strain evidence="3">ASW11-19</strain>
    </source>
</reference>
<name>A0ABT2VQZ2_9ALTE</name>
<evidence type="ECO:0000313" key="3">
    <source>
        <dbReference type="Proteomes" id="UP001209257"/>
    </source>
</evidence>
<gene>
    <name evidence="2" type="ORF">OCL06_14120</name>
</gene>
<dbReference type="RefSeq" id="WP_262995654.1">
    <property type="nucleotide sequence ID" value="NZ_JAOTJC010000012.1"/>
</dbReference>